<gene>
    <name evidence="2" type="ORF">GMORB2_1905</name>
</gene>
<dbReference type="Proteomes" id="UP000749293">
    <property type="component" value="Unassembled WGS sequence"/>
</dbReference>
<dbReference type="AlphaFoldDB" id="A0A9P4YTN1"/>
<evidence type="ECO:0000313" key="3">
    <source>
        <dbReference type="Proteomes" id="UP000749293"/>
    </source>
</evidence>
<name>A0A9P4YTN1_9HYPO</name>
<proteinExistence type="predicted"/>
<accession>A0A9P4YTN1</accession>
<evidence type="ECO:0000313" key="2">
    <source>
        <dbReference type="EMBL" id="KAF4121498.1"/>
    </source>
</evidence>
<keyword evidence="3" id="KW-1185">Reference proteome</keyword>
<evidence type="ECO:0000256" key="1">
    <source>
        <dbReference type="SAM" id="MobiDB-lite"/>
    </source>
</evidence>
<feature type="region of interest" description="Disordered" evidence="1">
    <location>
        <begin position="1"/>
        <end position="28"/>
    </location>
</feature>
<sequence>MDVRTLDVPHPTRKSHRQQSGNSIPGVTTLDAPIGQRFPARNAILSPPPFCLGVWVVLYPGCFVTLSKEELEPTVVKFQPDILCCASMWTVEESTQMREKAKSLVPGIKTHAIPHGLQVKDGPDAIVEHLKVQLPALLE</sequence>
<protein>
    <submittedName>
        <fullName evidence="2">Uncharacterized protein</fullName>
    </submittedName>
</protein>
<dbReference type="GeneID" id="55968135"/>
<organism evidence="2 3">
    <name type="scientific">Geosmithia morbida</name>
    <dbReference type="NCBI Taxonomy" id="1094350"/>
    <lineage>
        <taxon>Eukaryota</taxon>
        <taxon>Fungi</taxon>
        <taxon>Dikarya</taxon>
        <taxon>Ascomycota</taxon>
        <taxon>Pezizomycotina</taxon>
        <taxon>Sordariomycetes</taxon>
        <taxon>Hypocreomycetidae</taxon>
        <taxon>Hypocreales</taxon>
        <taxon>Bionectriaceae</taxon>
        <taxon>Geosmithia</taxon>
    </lineage>
</organism>
<dbReference type="OrthoDB" id="2772415at2759"/>
<dbReference type="RefSeq" id="XP_035320150.1">
    <property type="nucleotide sequence ID" value="XM_035463886.1"/>
</dbReference>
<comment type="caution">
    <text evidence="2">The sequence shown here is derived from an EMBL/GenBank/DDBJ whole genome shotgun (WGS) entry which is preliminary data.</text>
</comment>
<dbReference type="EMBL" id="JAANYQ010000012">
    <property type="protein sequence ID" value="KAF4121498.1"/>
    <property type="molecule type" value="Genomic_DNA"/>
</dbReference>
<reference evidence="2" key="1">
    <citation type="submission" date="2020-03" db="EMBL/GenBank/DDBJ databases">
        <title>Site-based positive gene gene selection in Geosmithia morbida across the United States reveals a broad range of putative effectors and factors for local host and environmental adapation.</title>
        <authorList>
            <person name="Onufrak A."/>
            <person name="Murdoch R.W."/>
            <person name="Gazis R."/>
            <person name="Huff M."/>
            <person name="Staton M."/>
            <person name="Klingeman W."/>
            <person name="Hadziabdic D."/>
        </authorList>
    </citation>
    <scope>NUCLEOTIDE SEQUENCE</scope>
    <source>
        <strain evidence="2">1262</strain>
    </source>
</reference>